<dbReference type="EMBL" id="MN703408">
    <property type="protein sequence ID" value="QGZ16808.1"/>
    <property type="molecule type" value="Genomic_DNA"/>
</dbReference>
<proteinExistence type="predicted"/>
<dbReference type="Pfam" id="PF23926">
    <property type="entry name" value="LtfC"/>
    <property type="match status" value="1"/>
</dbReference>
<dbReference type="InterPro" id="IPR055688">
    <property type="entry name" value="LtfC/p132/Gp6_b-sand"/>
</dbReference>
<keyword evidence="3" id="KW-1185">Reference proteome</keyword>
<organism evidence="2 3">
    <name type="scientific">Mycobacterium phage Phaded</name>
    <dbReference type="NCBI Taxonomy" id="2686088"/>
    <lineage>
        <taxon>Viruses</taxon>
        <taxon>Duplodnaviria</taxon>
        <taxon>Heunggongvirae</taxon>
        <taxon>Uroviricota</taxon>
        <taxon>Caudoviricetes</taxon>
        <taxon>Pukovnikvirus</taxon>
        <taxon>Pukovnikvirus phaded</taxon>
    </lineage>
</organism>
<evidence type="ECO:0000313" key="2">
    <source>
        <dbReference type="EMBL" id="QGZ16808.1"/>
    </source>
</evidence>
<dbReference type="GeneID" id="64948141"/>
<sequence length="329" mass="35734">MTSHPERNRMADIGIRVDADDLVLWRGRDFKWNFENLDTNGEPIAYPAGKLFFELQTGGEHNALHQVFVTGATGGTYSLRLNGVNTPEIDFNDVSQNPQGLAGDIQDAVDAALGAGNGIVSPVSLFPAWTLNFTMNASKPLSEQLVNTINKAANDFFDTFDQLLGVDVEMTVTDALHFTLKVTSRRSFDEVGVVTFAVDVTSTAVKNFFNSFAGLVGSVSTVSTDFYWNRTYTIEFVNALGLQPIPPSTANITNLIGTSKAVSVSVEEPGKHPLTIWDFVIEDSIASIKIESEKADEIAERVKWQLVFLPEGEPAGGDPIARGTVSRLG</sequence>
<feature type="domain" description="LtfC/p132/Gp6 beta-sandwich" evidence="1">
    <location>
        <begin position="257"/>
        <end position="327"/>
    </location>
</feature>
<evidence type="ECO:0000259" key="1">
    <source>
        <dbReference type="Pfam" id="PF23926"/>
    </source>
</evidence>
<accession>A0A6B9J7K2</accession>
<reference evidence="2 3" key="1">
    <citation type="submission" date="2019-11" db="EMBL/GenBank/DDBJ databases">
        <authorList>
            <person name="Patyi J."/>
            <person name="Lenyk M."/>
            <person name="Mclean J."/>
            <person name="Esposito N."/>
            <person name="Luczkiewicz R."/>
            <person name="Johnson B.J."/>
            <person name="Curtis N."/>
            <person name="Garlena R.A."/>
            <person name="Russell D.A."/>
            <person name="Pope W.H."/>
            <person name="Jacobs-Sera D."/>
            <person name="Hatfull G.F."/>
        </authorList>
    </citation>
    <scope>NUCLEOTIDE SEQUENCE [LARGE SCALE GENOMIC DNA]</scope>
</reference>
<dbReference type="RefSeq" id="YP_010064281.1">
    <property type="nucleotide sequence ID" value="NC_054815.1"/>
</dbReference>
<gene>
    <name evidence="2" type="primary">6</name>
    <name evidence="2" type="ORF">SEA_PHADED_6</name>
</gene>
<evidence type="ECO:0000313" key="3">
    <source>
        <dbReference type="Proteomes" id="UP000433256"/>
    </source>
</evidence>
<name>A0A6B9J7K2_9CAUD</name>
<dbReference type="KEGG" id="vg:64948141"/>
<protein>
    <recommendedName>
        <fullName evidence="1">LtfC/p132/Gp6 beta-sandwich domain-containing protein</fullName>
    </recommendedName>
</protein>
<dbReference type="Proteomes" id="UP000433256">
    <property type="component" value="Segment"/>
</dbReference>